<dbReference type="EMBL" id="QRVZ01000007">
    <property type="protein sequence ID" value="RGS84068.1"/>
    <property type="molecule type" value="Genomic_DNA"/>
</dbReference>
<dbReference type="RefSeq" id="WP_118418685.1">
    <property type="nucleotide sequence ID" value="NZ_JAQDLI010000013.1"/>
</dbReference>
<gene>
    <name evidence="1" type="ORF">DWX70_10565</name>
</gene>
<reference evidence="1 2" key="1">
    <citation type="submission" date="2018-08" db="EMBL/GenBank/DDBJ databases">
        <title>A genome reference for cultivated species of the human gut microbiota.</title>
        <authorList>
            <person name="Zou Y."/>
            <person name="Xue W."/>
            <person name="Luo G."/>
        </authorList>
    </citation>
    <scope>NUCLEOTIDE SEQUENCE [LARGE SCALE GENOMIC DNA]</scope>
    <source>
        <strain evidence="1 2">AF20-9LB</strain>
    </source>
</reference>
<dbReference type="Proteomes" id="UP000266492">
    <property type="component" value="Unassembled WGS sequence"/>
</dbReference>
<evidence type="ECO:0000313" key="1">
    <source>
        <dbReference type="EMBL" id="RGS84068.1"/>
    </source>
</evidence>
<name>A0A395W2Q6_BACOV</name>
<evidence type="ECO:0000313" key="2">
    <source>
        <dbReference type="Proteomes" id="UP000266492"/>
    </source>
</evidence>
<dbReference type="AlphaFoldDB" id="A0A395W2Q6"/>
<protein>
    <submittedName>
        <fullName evidence="1">Uncharacterized protein</fullName>
    </submittedName>
</protein>
<organism evidence="1 2">
    <name type="scientific">Bacteroides ovatus</name>
    <dbReference type="NCBI Taxonomy" id="28116"/>
    <lineage>
        <taxon>Bacteria</taxon>
        <taxon>Pseudomonadati</taxon>
        <taxon>Bacteroidota</taxon>
        <taxon>Bacteroidia</taxon>
        <taxon>Bacteroidales</taxon>
        <taxon>Bacteroidaceae</taxon>
        <taxon>Bacteroides</taxon>
    </lineage>
</organism>
<proteinExistence type="predicted"/>
<comment type="caution">
    <text evidence="1">The sequence shown here is derived from an EMBL/GenBank/DDBJ whole genome shotgun (WGS) entry which is preliminary data.</text>
</comment>
<accession>A0A395W2Q6</accession>
<sequence>MNNKYHLFIAACKGAALLGEFIYLHGRGEFSGARGAYNYCKRTGDKAGELAIYNCVVNRKGQKVY</sequence>